<keyword evidence="2" id="KW-0472">Membrane</keyword>
<dbReference type="RefSeq" id="WP_138192949.1">
    <property type="nucleotide sequence ID" value="NZ_VCIW01000002.1"/>
</dbReference>
<evidence type="ECO:0000256" key="1">
    <source>
        <dbReference type="SAM" id="MobiDB-lite"/>
    </source>
</evidence>
<keyword evidence="6" id="KW-1185">Reference proteome</keyword>
<feature type="transmembrane region" description="Helical" evidence="2">
    <location>
        <begin position="18"/>
        <end position="35"/>
    </location>
</feature>
<dbReference type="Gene3D" id="3.30.70.270">
    <property type="match status" value="1"/>
</dbReference>
<feature type="domain" description="HD-GYP" evidence="4">
    <location>
        <begin position="416"/>
        <end position="611"/>
    </location>
</feature>
<comment type="caution">
    <text evidence="5">The sequence shown here is derived from an EMBL/GenBank/DDBJ whole genome shotgun (WGS) entry which is preliminary data.</text>
</comment>
<gene>
    <name evidence="5" type="ORF">FE782_04995</name>
</gene>
<evidence type="ECO:0000259" key="3">
    <source>
        <dbReference type="PROSITE" id="PS50887"/>
    </source>
</evidence>
<dbReference type="FunFam" id="3.30.70.270:FF:000001">
    <property type="entry name" value="Diguanylate cyclase domain protein"/>
    <property type="match status" value="1"/>
</dbReference>
<dbReference type="Proteomes" id="UP000309676">
    <property type="component" value="Unassembled WGS sequence"/>
</dbReference>
<protein>
    <submittedName>
        <fullName evidence="5">Diguanylate cyclase</fullName>
    </submittedName>
</protein>
<feature type="transmembrane region" description="Helical" evidence="2">
    <location>
        <begin position="147"/>
        <end position="168"/>
    </location>
</feature>
<organism evidence="5 6">
    <name type="scientific">Paenibacillus antri</name>
    <dbReference type="NCBI Taxonomy" id="2582848"/>
    <lineage>
        <taxon>Bacteria</taxon>
        <taxon>Bacillati</taxon>
        <taxon>Bacillota</taxon>
        <taxon>Bacilli</taxon>
        <taxon>Bacillales</taxon>
        <taxon>Paenibacillaceae</taxon>
        <taxon>Paenibacillus</taxon>
    </lineage>
</organism>
<dbReference type="CDD" id="cd00077">
    <property type="entry name" value="HDc"/>
    <property type="match status" value="1"/>
</dbReference>
<dbReference type="InterPro" id="IPR003607">
    <property type="entry name" value="HD/PDEase_dom"/>
</dbReference>
<dbReference type="PANTHER" id="PTHR43155:SF2">
    <property type="entry name" value="CYCLIC DI-GMP PHOSPHODIESTERASE PA4108"/>
    <property type="match status" value="1"/>
</dbReference>
<dbReference type="InterPro" id="IPR043128">
    <property type="entry name" value="Rev_trsase/Diguanyl_cyclase"/>
</dbReference>
<dbReference type="Gene3D" id="1.10.3210.10">
    <property type="entry name" value="Hypothetical protein af1432"/>
    <property type="match status" value="1"/>
</dbReference>
<dbReference type="SMART" id="SM00471">
    <property type="entry name" value="HDc"/>
    <property type="match status" value="1"/>
</dbReference>
<dbReference type="InterPro" id="IPR037522">
    <property type="entry name" value="HD_GYP_dom"/>
</dbReference>
<proteinExistence type="predicted"/>
<dbReference type="AlphaFoldDB" id="A0A5R9GD18"/>
<dbReference type="NCBIfam" id="TIGR00254">
    <property type="entry name" value="GGDEF"/>
    <property type="match status" value="1"/>
</dbReference>
<dbReference type="PROSITE" id="PS50887">
    <property type="entry name" value="GGDEF"/>
    <property type="match status" value="1"/>
</dbReference>
<dbReference type="Pfam" id="PF13487">
    <property type="entry name" value="HD_5"/>
    <property type="match status" value="1"/>
</dbReference>
<evidence type="ECO:0000313" key="5">
    <source>
        <dbReference type="EMBL" id="TLS53631.1"/>
    </source>
</evidence>
<dbReference type="InterPro" id="IPR029787">
    <property type="entry name" value="Nucleotide_cyclase"/>
</dbReference>
<dbReference type="PANTHER" id="PTHR43155">
    <property type="entry name" value="CYCLIC DI-GMP PHOSPHODIESTERASE PA4108-RELATED"/>
    <property type="match status" value="1"/>
</dbReference>
<evidence type="ECO:0000259" key="4">
    <source>
        <dbReference type="PROSITE" id="PS51832"/>
    </source>
</evidence>
<dbReference type="OrthoDB" id="9759601at2"/>
<dbReference type="Pfam" id="PF00990">
    <property type="entry name" value="GGDEF"/>
    <property type="match status" value="1"/>
</dbReference>
<dbReference type="SMART" id="SM00267">
    <property type="entry name" value="GGDEF"/>
    <property type="match status" value="1"/>
</dbReference>
<dbReference type="InterPro" id="IPR000160">
    <property type="entry name" value="GGDEF_dom"/>
</dbReference>
<feature type="transmembrane region" description="Helical" evidence="2">
    <location>
        <begin position="115"/>
        <end position="135"/>
    </location>
</feature>
<feature type="transmembrane region" description="Helical" evidence="2">
    <location>
        <begin position="78"/>
        <end position="103"/>
    </location>
</feature>
<feature type="transmembrane region" description="Helical" evidence="2">
    <location>
        <begin position="188"/>
        <end position="205"/>
    </location>
</feature>
<dbReference type="SUPFAM" id="SSF109604">
    <property type="entry name" value="HD-domain/PDEase-like"/>
    <property type="match status" value="1"/>
</dbReference>
<dbReference type="CDD" id="cd01949">
    <property type="entry name" value="GGDEF"/>
    <property type="match status" value="1"/>
</dbReference>
<feature type="region of interest" description="Disordered" evidence="1">
    <location>
        <begin position="606"/>
        <end position="625"/>
    </location>
</feature>
<evidence type="ECO:0000256" key="2">
    <source>
        <dbReference type="SAM" id="Phobius"/>
    </source>
</evidence>
<feature type="domain" description="GGDEF" evidence="3">
    <location>
        <begin position="271"/>
        <end position="407"/>
    </location>
</feature>
<keyword evidence="2" id="KW-1133">Transmembrane helix</keyword>
<sequence>MFQRTKAYIDSLRERQNLYVFSVCALGVALFAAFVNAPSFSLNEWVLLYALVASVVVLNHLDFQLPPSGTKQSMDSSVILAALFVHGLDIVLYVLLLSYGILAAIRREVALWKHLANFSMYVIMIVATSSVFAWTGGRIGTLEVTSVYIYLLSLAVYFFVNTSIFGGFHVIQGKPAIKVFNGVFKESISAYASTLLLSLVLTMLFERSPFFGLFLFMGIAVLISKSFKLLFELYHSLSERAIVDQRTGLYNHSYFEEALESRLNASKKTGDVFSLVLLDLDNFKKYNDVYGHLKGDQLLEFFGTQLKHLCDREGVVVARYGGEEFTVILPNVGAEEALAYANHIRKRINDTYFEGVELFPHGCLSFSAGIVQYTLDIYDKNQLVDRADQAMYYAKAQGKNVVHIYNEDSILQRTLDIEQDIREIEQQLNIFLSKDVYTFQHSKRVYRYAMELSDRLTLTDAEKKTLVLGALIHDIGKLEIPRDVLNKKGKLTNEEWEMVKKHVLWGKEIASTNEKFKPLLPLIELHHERYDGKGYPRGLKGEEIPKLARALCVIDSFDAMTTERPYQRTKTFQEAIVELRAHAGKQFDPEFAEAFIAMIERGGFDWSEDEERDGRDASPTNPAAG</sequence>
<reference evidence="5 6" key="1">
    <citation type="submission" date="2019-05" db="EMBL/GenBank/DDBJ databases">
        <authorList>
            <person name="Narsing Rao M.P."/>
            <person name="Li W.J."/>
        </authorList>
    </citation>
    <scope>NUCLEOTIDE SEQUENCE [LARGE SCALE GENOMIC DNA]</scope>
    <source>
        <strain evidence="5 6">SYSU_K30003</strain>
    </source>
</reference>
<dbReference type="PROSITE" id="PS51832">
    <property type="entry name" value="HD_GYP"/>
    <property type="match status" value="1"/>
</dbReference>
<keyword evidence="2" id="KW-0812">Transmembrane</keyword>
<accession>A0A5R9GD18</accession>
<dbReference type="EMBL" id="VCIW01000002">
    <property type="protein sequence ID" value="TLS53631.1"/>
    <property type="molecule type" value="Genomic_DNA"/>
</dbReference>
<evidence type="ECO:0000313" key="6">
    <source>
        <dbReference type="Proteomes" id="UP000309676"/>
    </source>
</evidence>
<name>A0A5R9GD18_9BACL</name>
<dbReference type="SUPFAM" id="SSF55073">
    <property type="entry name" value="Nucleotide cyclase"/>
    <property type="match status" value="1"/>
</dbReference>